<accession>A0A653ADP9</accession>
<proteinExistence type="inferred from homology"/>
<evidence type="ECO:0000256" key="3">
    <source>
        <dbReference type="ARBA" id="ARBA00022475"/>
    </source>
</evidence>
<dbReference type="PANTHER" id="PTHR42982:SF1">
    <property type="entry name" value="SEC-INDEPENDENT PROTEIN TRANSLOCASE PROTEIN TATA"/>
    <property type="match status" value="1"/>
</dbReference>
<evidence type="ECO:0000256" key="4">
    <source>
        <dbReference type="ARBA" id="ARBA00022692"/>
    </source>
</evidence>
<dbReference type="InterPro" id="IPR006312">
    <property type="entry name" value="TatA/E"/>
</dbReference>
<reference evidence="11" key="1">
    <citation type="submission" date="2018-07" db="EMBL/GenBank/DDBJ databases">
        <authorList>
            <consortium name="Genoscope - CEA"/>
            <person name="William W."/>
        </authorList>
    </citation>
    <scope>NUCLEOTIDE SEQUENCE</scope>
    <source>
        <strain evidence="11">IK1</strain>
    </source>
</reference>
<dbReference type="Gene3D" id="1.20.5.3310">
    <property type="match status" value="1"/>
</dbReference>
<feature type="region of interest" description="Disordered" evidence="10">
    <location>
        <begin position="47"/>
        <end position="72"/>
    </location>
</feature>
<comment type="similarity">
    <text evidence="9">Belongs to the TatA/E family.</text>
</comment>
<comment type="subcellular location">
    <subcellularLocation>
        <location evidence="1 9">Cell membrane</location>
        <topology evidence="1 9">Single-pass membrane protein</topology>
    </subcellularLocation>
</comment>
<evidence type="ECO:0000256" key="8">
    <source>
        <dbReference type="ARBA" id="ARBA00023136"/>
    </source>
</evidence>
<dbReference type="NCBIfam" id="TIGR01411">
    <property type="entry name" value="tatAE"/>
    <property type="match status" value="1"/>
</dbReference>
<dbReference type="AlphaFoldDB" id="A0A653ADP9"/>
<evidence type="ECO:0000256" key="1">
    <source>
        <dbReference type="ARBA" id="ARBA00004162"/>
    </source>
</evidence>
<keyword evidence="6 9" id="KW-1133">Transmembrane helix</keyword>
<keyword evidence="7 9" id="KW-0811">Translocation</keyword>
<comment type="subunit">
    <text evidence="9">Forms a complex with TatC.</text>
</comment>
<dbReference type="PRINTS" id="PR01506">
    <property type="entry name" value="TATBPROTEIN"/>
</dbReference>
<dbReference type="InterPro" id="IPR003369">
    <property type="entry name" value="TatA/B/E"/>
</dbReference>
<sequence>MFGLGPSELLIIAVIVLILFGAKRLPEIGKGLGGAIREFRNVRKDLAEPPNEVEQPLDTAPVKSVAEPPAPRPLEAKLTDAVIGQVPGVKRAMEVKDKAQKIKAILQ</sequence>
<protein>
    <recommendedName>
        <fullName evidence="9">Sec-independent protein translocase protein TatA</fullName>
    </recommendedName>
</protein>
<evidence type="ECO:0000256" key="6">
    <source>
        <dbReference type="ARBA" id="ARBA00022989"/>
    </source>
</evidence>
<evidence type="ECO:0000256" key="10">
    <source>
        <dbReference type="SAM" id="MobiDB-lite"/>
    </source>
</evidence>
<dbReference type="Pfam" id="PF02416">
    <property type="entry name" value="TatA_B_E"/>
    <property type="match status" value="1"/>
</dbReference>
<dbReference type="GO" id="GO:0033281">
    <property type="term" value="C:TAT protein transport complex"/>
    <property type="evidence" value="ECO:0007669"/>
    <property type="project" value="UniProtKB-UniRule"/>
</dbReference>
<keyword evidence="8 9" id="KW-0472">Membrane</keyword>
<dbReference type="GO" id="GO:0043953">
    <property type="term" value="P:protein transport by the Tat complex"/>
    <property type="evidence" value="ECO:0007669"/>
    <property type="project" value="UniProtKB-UniRule"/>
</dbReference>
<dbReference type="HAMAP" id="MF_00236">
    <property type="entry name" value="TatA_E"/>
    <property type="match status" value="1"/>
</dbReference>
<dbReference type="EMBL" id="UPXX01000031">
    <property type="protein sequence ID" value="VBB46203.1"/>
    <property type="molecule type" value="Genomic_DNA"/>
</dbReference>
<dbReference type="GO" id="GO:0008320">
    <property type="term" value="F:protein transmembrane transporter activity"/>
    <property type="evidence" value="ECO:0007669"/>
    <property type="project" value="UniProtKB-UniRule"/>
</dbReference>
<keyword evidence="2 9" id="KW-0813">Transport</keyword>
<keyword evidence="4 9" id="KW-0812">Transmembrane</keyword>
<name>A0A653ADP9_UNCDX</name>
<keyword evidence="5 9" id="KW-0653">Protein transport</keyword>
<keyword evidence="3 9" id="KW-1003">Cell membrane</keyword>
<comment type="function">
    <text evidence="9">Part of the twin-arginine translocation (Tat) system that transports large folded proteins containing a characteristic twin-arginine motif in their signal peptide across membranes. TatA could form the protein-conducting channel of the Tat system.</text>
</comment>
<evidence type="ECO:0000313" key="11">
    <source>
        <dbReference type="EMBL" id="VBB46203.1"/>
    </source>
</evidence>
<evidence type="ECO:0000256" key="9">
    <source>
        <dbReference type="HAMAP-Rule" id="MF_00236"/>
    </source>
</evidence>
<evidence type="ECO:0000256" key="7">
    <source>
        <dbReference type="ARBA" id="ARBA00023010"/>
    </source>
</evidence>
<gene>
    <name evidence="9 11" type="primary">tatA</name>
    <name evidence="11" type="ORF">TRIP_B40121</name>
</gene>
<organism evidence="11">
    <name type="scientific">Uncultured Desulfatiglans sp</name>
    <dbReference type="NCBI Taxonomy" id="1748965"/>
    <lineage>
        <taxon>Bacteria</taxon>
        <taxon>Pseudomonadati</taxon>
        <taxon>Thermodesulfobacteriota</taxon>
        <taxon>Desulfobacteria</taxon>
        <taxon>Desulfatiglandales</taxon>
        <taxon>Desulfatiglandaceae</taxon>
        <taxon>Desulfatiglans</taxon>
        <taxon>environmental samples</taxon>
    </lineage>
</organism>
<evidence type="ECO:0000256" key="5">
    <source>
        <dbReference type="ARBA" id="ARBA00022927"/>
    </source>
</evidence>
<evidence type="ECO:0000256" key="2">
    <source>
        <dbReference type="ARBA" id="ARBA00022448"/>
    </source>
</evidence>
<dbReference type="PANTHER" id="PTHR42982">
    <property type="entry name" value="SEC-INDEPENDENT PROTEIN TRANSLOCASE PROTEIN TATA"/>
    <property type="match status" value="1"/>
</dbReference>